<accession>A0A8S5MPD4</accession>
<reference evidence="1" key="1">
    <citation type="journal article" date="2021" name="Proc. Natl. Acad. Sci. U.S.A.">
        <title>A Catalog of Tens of Thousands of Viruses from Human Metagenomes Reveals Hidden Associations with Chronic Diseases.</title>
        <authorList>
            <person name="Tisza M.J."/>
            <person name="Buck C.B."/>
        </authorList>
    </citation>
    <scope>NUCLEOTIDE SEQUENCE</scope>
    <source>
        <strain evidence="1">CtiHu16</strain>
    </source>
</reference>
<protein>
    <submittedName>
        <fullName evidence="1">Uncharacterized protein</fullName>
    </submittedName>
</protein>
<organism evidence="1">
    <name type="scientific">Podoviridae sp. ctiHu16</name>
    <dbReference type="NCBI Taxonomy" id="2826571"/>
    <lineage>
        <taxon>Viruses</taxon>
        <taxon>Duplodnaviria</taxon>
        <taxon>Heunggongvirae</taxon>
        <taxon>Uroviricota</taxon>
        <taxon>Caudoviricetes</taxon>
    </lineage>
</organism>
<sequence length="325" mass="33112">MAEVPDRGNPNFFALFNGSHVAQLAGSSSTSNVFMLTSMNTVQFLGDCTAGADGRMWVLPEECRPKNPVRFMCPIEPTGDVPGASYEVVVDVTAESKAVEVVTGIATGTSKALTEATLATETANAAAGVELATETANAVATATLSTETANAVAGVKLTTETANAVAGVKLTTKSVPNLVSSPSAMTGAGLTVGQYDGLVGTPALSSATMTETTAKVLSKASLQTTTAEVLSKGSLQTTTAKVLSKGSLQTEEGDFLVSATAVSGSMEVAGMPNVKKSVIKVPDTPGSTFAVVTVMPDGTISGEPGVLHYTNGHMFSISDNWYLEG</sequence>
<evidence type="ECO:0000313" key="1">
    <source>
        <dbReference type="EMBL" id="DAD84229.1"/>
    </source>
</evidence>
<dbReference type="EMBL" id="BK014955">
    <property type="protein sequence ID" value="DAD84229.1"/>
    <property type="molecule type" value="Genomic_DNA"/>
</dbReference>
<name>A0A8S5MPD4_9CAUD</name>
<proteinExistence type="predicted"/>